<evidence type="ECO:0000313" key="2">
    <source>
        <dbReference type="EMBL" id="CDW50573.1"/>
    </source>
</evidence>
<dbReference type="Pfam" id="PF21789">
    <property type="entry name" value="TNP-like_RNaseH_C"/>
    <property type="match status" value="1"/>
</dbReference>
<dbReference type="InterPro" id="IPR048367">
    <property type="entry name" value="TNP-like_RNaseH_C"/>
</dbReference>
<feature type="domain" description="Transposable element P transposase-like RNase H C-terminal" evidence="1">
    <location>
        <begin position="5"/>
        <end position="27"/>
    </location>
</feature>
<organism evidence="2">
    <name type="scientific">Lepeophtheirus salmonis</name>
    <name type="common">Salmon louse</name>
    <name type="synonym">Caligus salmonis</name>
    <dbReference type="NCBI Taxonomy" id="72036"/>
    <lineage>
        <taxon>Eukaryota</taxon>
        <taxon>Metazoa</taxon>
        <taxon>Ecdysozoa</taxon>
        <taxon>Arthropoda</taxon>
        <taxon>Crustacea</taxon>
        <taxon>Multicrustacea</taxon>
        <taxon>Hexanauplia</taxon>
        <taxon>Copepoda</taxon>
        <taxon>Siphonostomatoida</taxon>
        <taxon>Caligidae</taxon>
        <taxon>Lepeophtheirus</taxon>
    </lineage>
</organism>
<protein>
    <submittedName>
        <fullName evidence="2">Putative LOC100572537 [Acyrthosiphon pisum]</fullName>
    </submittedName>
</protein>
<name>A0A0K2VJC7_LEPSM</name>
<dbReference type="EMBL" id="HACA01033212">
    <property type="protein sequence ID" value="CDW50573.1"/>
    <property type="molecule type" value="Transcribed_RNA"/>
</dbReference>
<proteinExistence type="predicted"/>
<sequence length="137" mass="15563">MSRNNQDCLEIFFTRLRSAGGDDDHPGAVGAMKRMIILEIGKNCETLVSNPAVQIEKEYDVYRIEDEEEKESVTKQITGDILDITIGEESCSEFEFTFDIPHEVHVDFAINHPLDQFKNGISTLRGSVIYRVLLPTR</sequence>
<dbReference type="AlphaFoldDB" id="A0A0K2VJC7"/>
<accession>A0A0K2VJC7</accession>
<evidence type="ECO:0000259" key="1">
    <source>
        <dbReference type="Pfam" id="PF21789"/>
    </source>
</evidence>
<reference evidence="2" key="1">
    <citation type="submission" date="2014-05" db="EMBL/GenBank/DDBJ databases">
        <authorList>
            <person name="Chronopoulou M."/>
        </authorList>
    </citation>
    <scope>NUCLEOTIDE SEQUENCE</scope>
    <source>
        <tissue evidence="2">Whole organism</tissue>
    </source>
</reference>